<evidence type="ECO:0000313" key="4">
    <source>
        <dbReference type="Proteomes" id="UP000014316"/>
    </source>
</evidence>
<evidence type="ECO:0000256" key="1">
    <source>
        <dbReference type="SAM" id="MobiDB-lite"/>
    </source>
</evidence>
<feature type="domain" description="Regulator of chromosome segregation-like C-terminal" evidence="2">
    <location>
        <begin position="106"/>
        <end position="140"/>
    </location>
</feature>
<proteinExistence type="predicted"/>
<accession>A0A829GFY8</accession>
<organism evidence="3 4">
    <name type="scientific">Lacticaseibacillus paracasei subsp. paracasei Lpp123</name>
    <dbReference type="NCBI Taxonomy" id="1256201"/>
    <lineage>
        <taxon>Bacteria</taxon>
        <taxon>Bacillati</taxon>
        <taxon>Bacillota</taxon>
        <taxon>Bacilli</taxon>
        <taxon>Lactobacillales</taxon>
        <taxon>Lactobacillaceae</taxon>
        <taxon>Lacticaseibacillus</taxon>
    </lineage>
</organism>
<dbReference type="AlphaFoldDB" id="A0A829GFY8"/>
<protein>
    <submittedName>
        <fullName evidence="3">Plasmid replication protein (RepB family)</fullName>
    </submittedName>
</protein>
<reference evidence="3 4" key="1">
    <citation type="journal article" date="2013" name="PLoS ONE">
        <title>Lactobacillus paracasei comparative genomics: towards species pan-genome definition and exploitation of diversity.</title>
        <authorList>
            <person name="Smokvina T."/>
            <person name="Wels M."/>
            <person name="Polka J."/>
            <person name="Chervaux C."/>
            <person name="Brisse S."/>
            <person name="Boekhorst J."/>
            <person name="van Hylckama Vlieg J.E."/>
            <person name="Siezen R.J."/>
        </authorList>
    </citation>
    <scope>NUCLEOTIDE SEQUENCE [LARGE SCALE GENOMIC DNA]</scope>
    <source>
        <strain evidence="3 4">Lpp123</strain>
    </source>
</reference>
<feature type="compositionally biased region" description="Polar residues" evidence="1">
    <location>
        <begin position="57"/>
        <end position="69"/>
    </location>
</feature>
<evidence type="ECO:0000259" key="2">
    <source>
        <dbReference type="Pfam" id="PF04394"/>
    </source>
</evidence>
<gene>
    <name evidence="3" type="ORF">Lpp123_18345</name>
</gene>
<sequence length="186" mass="20743">MSKSAKQIADELSISRQRVQQIIRQLPASKRPQKASGRYAINAISEDAIKSVFYGNPANQSKEQGNASSVKKRQEDATESESHSETADPSAVISVLKEQLKASTSQLSAKDEQIKELHRLLDQSQQLQLMAEHKLKQLETPKNEPESAAEPTADQIHTRAPEALRAAESAPEQTLSFWRRLFGRQK</sequence>
<dbReference type="Pfam" id="PF04394">
    <property type="entry name" value="DUF536"/>
    <property type="match status" value="1"/>
</dbReference>
<feature type="region of interest" description="Disordered" evidence="1">
    <location>
        <begin position="55"/>
        <end position="92"/>
    </location>
</feature>
<feature type="compositionally biased region" description="Basic and acidic residues" evidence="1">
    <location>
        <begin position="72"/>
        <end position="86"/>
    </location>
</feature>
<comment type="caution">
    <text evidence="3">The sequence shown here is derived from an EMBL/GenBank/DDBJ whole genome shotgun (WGS) entry which is preliminary data.</text>
</comment>
<dbReference type="InterPro" id="IPR007489">
    <property type="entry name" value="RocS-like_C"/>
</dbReference>
<name>A0A829GFY8_LACPA</name>
<dbReference type="EMBL" id="ANJW01001106">
    <property type="protein sequence ID" value="EPC47444.1"/>
    <property type="molecule type" value="Genomic_DNA"/>
</dbReference>
<dbReference type="Proteomes" id="UP000014316">
    <property type="component" value="Unassembled WGS sequence"/>
</dbReference>
<evidence type="ECO:0000313" key="3">
    <source>
        <dbReference type="EMBL" id="EPC47444.1"/>
    </source>
</evidence>